<dbReference type="SUPFAM" id="SSF53756">
    <property type="entry name" value="UDP-Glycosyltransferase/glycogen phosphorylase"/>
    <property type="match status" value="1"/>
</dbReference>
<dbReference type="AlphaFoldDB" id="A0A0C9N8B8"/>
<comment type="caution">
    <text evidence="3">The sequence shown here is derived from an EMBL/GenBank/DDBJ whole genome shotgun (WGS) entry which is preliminary data.</text>
</comment>
<name>A0A0C9N8B8_SPHPI</name>
<gene>
    <name evidence="3" type="ORF">SP6_62_00520</name>
</gene>
<dbReference type="InterPro" id="IPR050194">
    <property type="entry name" value="Glycosyltransferase_grp1"/>
</dbReference>
<dbReference type="GeneID" id="78529501"/>
<dbReference type="Proteomes" id="UP000032025">
    <property type="component" value="Unassembled WGS sequence"/>
</dbReference>
<dbReference type="RefSeq" id="WP_232254025.1">
    <property type="nucleotide sequence ID" value="NZ_BBJS01000062.1"/>
</dbReference>
<dbReference type="Pfam" id="PF13439">
    <property type="entry name" value="Glyco_transf_4"/>
    <property type="match status" value="1"/>
</dbReference>
<evidence type="ECO:0000313" key="4">
    <source>
        <dbReference type="Proteomes" id="UP000032025"/>
    </source>
</evidence>
<dbReference type="PANTHER" id="PTHR45947:SF3">
    <property type="entry name" value="SULFOQUINOVOSYL TRANSFERASE SQD2"/>
    <property type="match status" value="1"/>
</dbReference>
<dbReference type="GO" id="GO:0016757">
    <property type="term" value="F:glycosyltransferase activity"/>
    <property type="evidence" value="ECO:0007669"/>
    <property type="project" value="InterPro"/>
</dbReference>
<organism evidence="3 4">
    <name type="scientific">Sphingomonas paucimobilis NBRC 13935</name>
    <dbReference type="NCBI Taxonomy" id="1219050"/>
    <lineage>
        <taxon>Bacteria</taxon>
        <taxon>Pseudomonadati</taxon>
        <taxon>Pseudomonadota</taxon>
        <taxon>Alphaproteobacteria</taxon>
        <taxon>Sphingomonadales</taxon>
        <taxon>Sphingomonadaceae</taxon>
        <taxon>Sphingomonas</taxon>
    </lineage>
</organism>
<evidence type="ECO:0000259" key="1">
    <source>
        <dbReference type="Pfam" id="PF00534"/>
    </source>
</evidence>
<dbReference type="Gene3D" id="3.40.50.2000">
    <property type="entry name" value="Glycogen Phosphorylase B"/>
    <property type="match status" value="2"/>
</dbReference>
<reference evidence="3 4" key="1">
    <citation type="submission" date="2014-08" db="EMBL/GenBank/DDBJ databases">
        <title>Whole genome shotgun sequence of Sphingomonas paucimobilis NBRC 13935.</title>
        <authorList>
            <person name="Hosoyama A."/>
            <person name="Hashimoto M."/>
            <person name="Hosoyama Y."/>
            <person name="Noguchi M."/>
            <person name="Uohara A."/>
            <person name="Ohji S."/>
            <person name="Katano-Makiyama Y."/>
            <person name="Ichikawa N."/>
            <person name="Kimura A."/>
            <person name="Yamazoe A."/>
            <person name="Fujita N."/>
        </authorList>
    </citation>
    <scope>NUCLEOTIDE SEQUENCE [LARGE SCALE GENOMIC DNA]</scope>
    <source>
        <strain evidence="3 4">NBRC 13935</strain>
    </source>
</reference>
<feature type="domain" description="Glycosyl transferase family 1" evidence="1">
    <location>
        <begin position="220"/>
        <end position="343"/>
    </location>
</feature>
<dbReference type="InterPro" id="IPR028098">
    <property type="entry name" value="Glyco_trans_4-like_N"/>
</dbReference>
<protein>
    <submittedName>
        <fullName evidence="3">DNA, contig: SP662</fullName>
    </submittedName>
</protein>
<evidence type="ECO:0000259" key="2">
    <source>
        <dbReference type="Pfam" id="PF13439"/>
    </source>
</evidence>
<dbReference type="PANTHER" id="PTHR45947">
    <property type="entry name" value="SULFOQUINOVOSYL TRANSFERASE SQD2"/>
    <property type="match status" value="1"/>
</dbReference>
<proteinExistence type="predicted"/>
<accession>A0A0C9N8B8</accession>
<evidence type="ECO:0000313" key="3">
    <source>
        <dbReference type="EMBL" id="GAN15674.1"/>
    </source>
</evidence>
<dbReference type="Pfam" id="PF00534">
    <property type="entry name" value="Glycos_transf_1"/>
    <property type="match status" value="1"/>
</dbReference>
<keyword evidence="4" id="KW-1185">Reference proteome</keyword>
<feature type="domain" description="Glycosyltransferase subfamily 4-like N-terminal" evidence="2">
    <location>
        <begin position="33"/>
        <end position="206"/>
    </location>
</feature>
<dbReference type="EMBL" id="BBJS01000062">
    <property type="protein sequence ID" value="GAN15674.1"/>
    <property type="molecule type" value="Genomic_DNA"/>
</dbReference>
<sequence>MTSALPPMPDVPAPAPVRPRKVAIIHYWLVVMRGGERVLERICDLYPDADIFTHVVDRSALSQTIKRHRIFTTAIAKLPFARRQYQKYLPLMPGALEALDLSAYDLVISCEAGPAKGVITRPDAIHVTYCHSPMRYLWDQYHAYRAASGRLAGLYLKLIAPRMRAWDRSSASRPDLIIANSQFVRRRIGKFWGRDASVVYPPVDVDLFQRTDDVSDECVWISQLVPYKRPDIAVDAFTRTGRKLHVIGDGPMLKMLKARAGPNVRFTTRMRFDDLRAAYARASALIFTAEEDFGIIPVESQAAGRPVVVFGRGGGTETVIDGVTGIHFYEQTAESLIDALNRFDTWLPSFDPEAAITNAQRFARGHFLRNFAYEVARAEVIVNNQSKLPRHAMATT</sequence>
<dbReference type="InterPro" id="IPR001296">
    <property type="entry name" value="Glyco_trans_1"/>
</dbReference>